<gene>
    <name evidence="3" type="ORF">B0X71_02865</name>
</gene>
<dbReference type="NCBIfam" id="NF040570">
    <property type="entry name" value="guided_TnpB"/>
    <property type="match status" value="1"/>
</dbReference>
<dbReference type="OrthoDB" id="4278026at2"/>
<keyword evidence="4" id="KW-1185">Reference proteome</keyword>
<dbReference type="InterPro" id="IPR010095">
    <property type="entry name" value="Cas12f1-like_TNB"/>
</dbReference>
<organism evidence="3 4">
    <name type="scientific">Planococcus lenghuensis</name>
    <dbReference type="NCBI Taxonomy" id="2213202"/>
    <lineage>
        <taxon>Bacteria</taxon>
        <taxon>Bacillati</taxon>
        <taxon>Bacillota</taxon>
        <taxon>Bacilli</taxon>
        <taxon>Bacillales</taxon>
        <taxon>Caryophanaceae</taxon>
        <taxon>Planococcus</taxon>
    </lineage>
</organism>
<dbReference type="GO" id="GO:0003677">
    <property type="term" value="F:DNA binding"/>
    <property type="evidence" value="ECO:0007669"/>
    <property type="project" value="UniProtKB-KW"/>
</dbReference>
<protein>
    <recommendedName>
        <fullName evidence="2">Cas12f1-like TNB domain-containing protein</fullName>
    </recommendedName>
</protein>
<dbReference type="RefSeq" id="WP_077588030.1">
    <property type="nucleotide sequence ID" value="NZ_CP019640.1"/>
</dbReference>
<name>A0A1Q2KVA8_9BACL</name>
<proteinExistence type="predicted"/>
<dbReference type="Proteomes" id="UP000188184">
    <property type="component" value="Chromosome"/>
</dbReference>
<dbReference type="EMBL" id="CP019640">
    <property type="protein sequence ID" value="AQQ52158.1"/>
    <property type="molecule type" value="Genomic_DNA"/>
</dbReference>
<accession>A0A1Q2KVA8</accession>
<dbReference type="PANTHER" id="PTHR30405:SF11">
    <property type="entry name" value="RNA-GUIDED DNA ENDONUCLEASE RV2885C-RELATED"/>
    <property type="match status" value="1"/>
</dbReference>
<reference evidence="3 4" key="1">
    <citation type="submission" date="2017-02" db="EMBL/GenBank/DDBJ databases">
        <title>The complete genomic sequence of a novel cold adapted crude oil-degrading bacterium Planococcus qaidamina Y42.</title>
        <authorList>
            <person name="Yang R."/>
        </authorList>
    </citation>
    <scope>NUCLEOTIDE SEQUENCE [LARGE SCALE GENOMIC DNA]</scope>
    <source>
        <strain evidence="3 4">Y42</strain>
    </source>
</reference>
<dbReference type="Pfam" id="PF07282">
    <property type="entry name" value="Cas12f1-like_TNB"/>
    <property type="match status" value="1"/>
</dbReference>
<evidence type="ECO:0000313" key="4">
    <source>
        <dbReference type="Proteomes" id="UP000188184"/>
    </source>
</evidence>
<dbReference type="KEGG" id="pmar:B0X71_02865"/>
<evidence type="ECO:0000313" key="3">
    <source>
        <dbReference type="EMBL" id="AQQ52158.1"/>
    </source>
</evidence>
<feature type="domain" description="Cas12f1-like TNB" evidence="2">
    <location>
        <begin position="265"/>
        <end position="330"/>
    </location>
</feature>
<evidence type="ECO:0000256" key="1">
    <source>
        <dbReference type="ARBA" id="ARBA00023125"/>
    </source>
</evidence>
<sequence>MLPSCVNECVGRLHNGEKLSSANVTADLKSAIRNEAIRRARKAVADFKNGAAKKLPTFRSSLGISINNQNWNSVEKNGRWHIAFTSNTGKKALPVHESADVKTFFPFLTKDNREFRGTMALLRKGRDWYAAIPIQTSSDLQDKTIIEADCTSVGVDLGLRHVAVLSEPISGKRQFFSGKEIGYIRRHFRSLRRSLGQKKAPRAIERTGKKESRWMNDYNRKLANDIVDFARQFDSPLIKLEQLDAIRTTCRSQKRADRTIHSWAFYQLKQFIKERAAKFGIPVVDIDPYQTSQACFRCGHAEKANRQKEKFSCRQCGHTNHADLNAAANIAARTSLAV</sequence>
<dbReference type="AlphaFoldDB" id="A0A1Q2KVA8"/>
<dbReference type="PANTHER" id="PTHR30405">
    <property type="entry name" value="TRANSPOSASE"/>
    <property type="match status" value="1"/>
</dbReference>
<evidence type="ECO:0000259" key="2">
    <source>
        <dbReference type="Pfam" id="PF07282"/>
    </source>
</evidence>
<keyword evidence="1" id="KW-0238">DNA-binding</keyword>
<dbReference type="NCBIfam" id="TIGR01766">
    <property type="entry name" value="IS200/IS605 family accessory protein TnpB-like domain"/>
    <property type="match status" value="1"/>
</dbReference>
<dbReference type="InterPro" id="IPR051399">
    <property type="entry name" value="RNA-guided_DNA_endo/Transpos"/>
</dbReference>